<keyword evidence="4" id="KW-1185">Reference proteome</keyword>
<dbReference type="InterPro" id="IPR036513">
    <property type="entry name" value="STAS_dom_sf"/>
</dbReference>
<proteinExistence type="predicted"/>
<dbReference type="Proteomes" id="UP001500449">
    <property type="component" value="Unassembled WGS sequence"/>
</dbReference>
<feature type="region of interest" description="Disordered" evidence="1">
    <location>
        <begin position="1"/>
        <end position="24"/>
    </location>
</feature>
<sequence>MTHVHEPAPRPAPPSRPSPPSSLEIEIGSRTTIRLAGELDPADIADTRKLLAAYVRAGTTIAVDLTAVAVIGPHGVAALAELADLAHRQGSVLEVIATDAPMRQALTDAGLTIEPGSPPDP</sequence>
<dbReference type="RefSeq" id="WP_344421912.1">
    <property type="nucleotide sequence ID" value="NZ_BAAAQK010000019.1"/>
</dbReference>
<dbReference type="EMBL" id="BAAAQK010000019">
    <property type="protein sequence ID" value="GAA1863967.1"/>
    <property type="molecule type" value="Genomic_DNA"/>
</dbReference>
<evidence type="ECO:0000313" key="4">
    <source>
        <dbReference type="Proteomes" id="UP001500449"/>
    </source>
</evidence>
<dbReference type="InterPro" id="IPR058548">
    <property type="entry name" value="MlaB-like_STAS"/>
</dbReference>
<dbReference type="Pfam" id="PF13466">
    <property type="entry name" value="STAS_2"/>
    <property type="match status" value="1"/>
</dbReference>
<dbReference type="PROSITE" id="PS50801">
    <property type="entry name" value="STAS"/>
    <property type="match status" value="1"/>
</dbReference>
<dbReference type="SUPFAM" id="SSF52091">
    <property type="entry name" value="SpoIIaa-like"/>
    <property type="match status" value="1"/>
</dbReference>
<protein>
    <recommendedName>
        <fullName evidence="2">STAS domain-containing protein</fullName>
    </recommendedName>
</protein>
<evidence type="ECO:0000256" key="1">
    <source>
        <dbReference type="SAM" id="MobiDB-lite"/>
    </source>
</evidence>
<accession>A0ABN2NE21</accession>
<organism evidence="3 4">
    <name type="scientific">Pseudonocardia ailaonensis</name>
    <dbReference type="NCBI Taxonomy" id="367279"/>
    <lineage>
        <taxon>Bacteria</taxon>
        <taxon>Bacillati</taxon>
        <taxon>Actinomycetota</taxon>
        <taxon>Actinomycetes</taxon>
        <taxon>Pseudonocardiales</taxon>
        <taxon>Pseudonocardiaceae</taxon>
        <taxon>Pseudonocardia</taxon>
    </lineage>
</organism>
<gene>
    <name evidence="3" type="ORF">GCM10009836_50360</name>
</gene>
<feature type="domain" description="STAS" evidence="2">
    <location>
        <begin position="33"/>
        <end position="121"/>
    </location>
</feature>
<evidence type="ECO:0000313" key="3">
    <source>
        <dbReference type="EMBL" id="GAA1863967.1"/>
    </source>
</evidence>
<evidence type="ECO:0000259" key="2">
    <source>
        <dbReference type="PROSITE" id="PS50801"/>
    </source>
</evidence>
<dbReference type="InterPro" id="IPR002645">
    <property type="entry name" value="STAS_dom"/>
</dbReference>
<comment type="caution">
    <text evidence="3">The sequence shown here is derived from an EMBL/GenBank/DDBJ whole genome shotgun (WGS) entry which is preliminary data.</text>
</comment>
<reference evidence="3 4" key="1">
    <citation type="journal article" date="2019" name="Int. J. Syst. Evol. Microbiol.">
        <title>The Global Catalogue of Microorganisms (GCM) 10K type strain sequencing project: providing services to taxonomists for standard genome sequencing and annotation.</title>
        <authorList>
            <consortium name="The Broad Institute Genomics Platform"/>
            <consortium name="The Broad Institute Genome Sequencing Center for Infectious Disease"/>
            <person name="Wu L."/>
            <person name="Ma J."/>
        </authorList>
    </citation>
    <scope>NUCLEOTIDE SEQUENCE [LARGE SCALE GENOMIC DNA]</scope>
    <source>
        <strain evidence="3 4">JCM 16009</strain>
    </source>
</reference>
<dbReference type="Gene3D" id="3.30.750.24">
    <property type="entry name" value="STAS domain"/>
    <property type="match status" value="1"/>
</dbReference>
<feature type="compositionally biased region" description="Pro residues" evidence="1">
    <location>
        <begin position="9"/>
        <end position="20"/>
    </location>
</feature>
<name>A0ABN2NE21_9PSEU</name>